<evidence type="ECO:0000256" key="6">
    <source>
        <dbReference type="ARBA" id="ARBA00023228"/>
    </source>
</evidence>
<dbReference type="RefSeq" id="XP_038063789.1">
    <property type="nucleotide sequence ID" value="XM_038207861.1"/>
</dbReference>
<dbReference type="EnsemblMetazoa" id="XM_038207861.1">
    <property type="protein sequence ID" value="XP_038063789.1"/>
    <property type="gene ID" value="LOC119734369"/>
</dbReference>
<dbReference type="OMA" id="AWHTRRD"/>
<sequence length="309" mass="34838">MSSLLRFHQICVVLIGTVIAATLARGIARDPRYGRPSSPAPKYLPVILVHGIFTGTSTLNDLVAFIKEAHPGTNISNIPLFEDLDSLKPLWEQVPKFAAAMRPIMQQAPNGVILLCFSQGGIMCRGVLETMPDHNVHTFIALSTPQMGQYGDTSYILPALPLLKEDVYKFCYLNPFGQDVSVCNYWNDPHHHSLYLQHNTYLPVVNNETTNANSKAWKENFLRLKQLVMIGGPDDGVITPWQSSHFGFYDANEKVVEMKDQEVYKMDYFGLKTLDQRNAIKTYTIPGVKHTNWHGNKTVFDSCIKPWLI</sequence>
<evidence type="ECO:0000256" key="4">
    <source>
        <dbReference type="ARBA" id="ARBA00022801"/>
    </source>
</evidence>
<organism evidence="10 11">
    <name type="scientific">Patiria miniata</name>
    <name type="common">Bat star</name>
    <name type="synonym">Asterina miniata</name>
    <dbReference type="NCBI Taxonomy" id="46514"/>
    <lineage>
        <taxon>Eukaryota</taxon>
        <taxon>Metazoa</taxon>
        <taxon>Echinodermata</taxon>
        <taxon>Eleutherozoa</taxon>
        <taxon>Asterozoa</taxon>
        <taxon>Asteroidea</taxon>
        <taxon>Valvatacea</taxon>
        <taxon>Valvatida</taxon>
        <taxon>Asterinidae</taxon>
        <taxon>Patiria</taxon>
    </lineage>
</organism>
<protein>
    <recommendedName>
        <fullName evidence="7">palmitoyl-CoA hydrolase</fullName>
        <ecNumber evidence="7">3.1.2.2</ecNumber>
    </recommendedName>
</protein>
<dbReference type="InterPro" id="IPR029058">
    <property type="entry name" value="AB_hydrolase_fold"/>
</dbReference>
<dbReference type="SUPFAM" id="SSF53474">
    <property type="entry name" value="alpha/beta-Hydrolases"/>
    <property type="match status" value="1"/>
</dbReference>
<keyword evidence="11" id="KW-1185">Reference proteome</keyword>
<name>A0A914AK51_PATMI</name>
<keyword evidence="4" id="KW-0378">Hydrolase</keyword>
<dbReference type="OrthoDB" id="155976at2759"/>
<evidence type="ECO:0000256" key="8">
    <source>
        <dbReference type="ARBA" id="ARBA00093223"/>
    </source>
</evidence>
<evidence type="ECO:0000256" key="3">
    <source>
        <dbReference type="ARBA" id="ARBA00022729"/>
    </source>
</evidence>
<dbReference type="FunFam" id="3.40.50.1820:FF:000037">
    <property type="entry name" value="Lysosomal thioesterase PPT2 homolog"/>
    <property type="match status" value="1"/>
</dbReference>
<dbReference type="Proteomes" id="UP000887568">
    <property type="component" value="Unplaced"/>
</dbReference>
<dbReference type="Pfam" id="PF02089">
    <property type="entry name" value="Palm_thioest"/>
    <property type="match status" value="1"/>
</dbReference>
<dbReference type="GO" id="GO:0016790">
    <property type="term" value="F:thiolester hydrolase activity"/>
    <property type="evidence" value="ECO:0007669"/>
    <property type="project" value="TreeGrafter"/>
</dbReference>
<dbReference type="GO" id="GO:0005764">
    <property type="term" value="C:lysosome"/>
    <property type="evidence" value="ECO:0007669"/>
    <property type="project" value="UniProtKB-SubCell"/>
</dbReference>
<dbReference type="EC" id="3.1.2.2" evidence="7"/>
<reference evidence="10" key="1">
    <citation type="submission" date="2022-11" db="UniProtKB">
        <authorList>
            <consortium name="EnsemblMetazoa"/>
        </authorList>
    </citation>
    <scope>IDENTIFICATION</scope>
</reference>
<evidence type="ECO:0000256" key="1">
    <source>
        <dbReference type="ARBA" id="ARBA00004371"/>
    </source>
</evidence>
<comment type="similarity">
    <text evidence="2">Belongs to the palmitoyl-protein thioesterase family.</text>
</comment>
<evidence type="ECO:0000313" key="10">
    <source>
        <dbReference type="EnsemblMetazoa" id="XP_038063789.1"/>
    </source>
</evidence>
<evidence type="ECO:0000313" key="11">
    <source>
        <dbReference type="Proteomes" id="UP000887568"/>
    </source>
</evidence>
<keyword evidence="3" id="KW-0732">Signal</keyword>
<evidence type="ECO:0000256" key="5">
    <source>
        <dbReference type="ARBA" id="ARBA00023180"/>
    </source>
</evidence>
<comment type="function">
    <text evidence="9">Catalyzes the cleavage of thioester bonds from S-palmitoyl-CoA or S-palmitoyl-N-acetylcysteamine (unbranched structures) but does not have activity against palmitoylcysteine or palmitoylated proteins, branched structures or bulky head groups. Conversely, hydrolyzes both long and short chain fatty acyl-CoA substrate.</text>
</comment>
<evidence type="ECO:0000256" key="9">
    <source>
        <dbReference type="ARBA" id="ARBA00093353"/>
    </source>
</evidence>
<dbReference type="GeneID" id="119734369"/>
<accession>A0A914AK51</accession>
<evidence type="ECO:0000256" key="2">
    <source>
        <dbReference type="ARBA" id="ARBA00010758"/>
    </source>
</evidence>
<evidence type="ECO:0000256" key="7">
    <source>
        <dbReference type="ARBA" id="ARBA00038848"/>
    </source>
</evidence>
<dbReference type="PANTHER" id="PTHR11247:SF27">
    <property type="entry name" value="LYSOSOMAL THIOESTERASE PPT2"/>
    <property type="match status" value="1"/>
</dbReference>
<comment type="subcellular location">
    <subcellularLocation>
        <location evidence="1">Lysosome</location>
    </subcellularLocation>
</comment>
<keyword evidence="5" id="KW-0325">Glycoprotein</keyword>
<dbReference type="PANTHER" id="PTHR11247">
    <property type="entry name" value="PALMITOYL-PROTEIN THIOESTERASE/DOLICHYLDIPHOSPHATASE 1"/>
    <property type="match status" value="1"/>
</dbReference>
<dbReference type="CTD" id="9374"/>
<comment type="catalytic activity">
    <reaction evidence="8">
        <text>S-hexadecanoyl-N-acetylcysteamine + H2O = N-acetylcysteamine + hexadecanoate + H(+)</text>
        <dbReference type="Rhea" id="RHEA:84099"/>
        <dbReference type="ChEBI" id="CHEBI:7896"/>
        <dbReference type="ChEBI" id="CHEBI:15377"/>
        <dbReference type="ChEBI" id="CHEBI:15378"/>
        <dbReference type="ChEBI" id="CHEBI:74410"/>
        <dbReference type="ChEBI" id="CHEBI:233601"/>
    </reaction>
</comment>
<keyword evidence="6" id="KW-0458">Lysosome</keyword>
<dbReference type="Gene3D" id="3.40.50.1820">
    <property type="entry name" value="alpha/beta hydrolase"/>
    <property type="match status" value="1"/>
</dbReference>
<dbReference type="GO" id="GO:0098599">
    <property type="term" value="F:palmitoyl hydrolase activity"/>
    <property type="evidence" value="ECO:0007669"/>
    <property type="project" value="UniProtKB-ARBA"/>
</dbReference>
<proteinExistence type="inferred from homology"/>
<dbReference type="AlphaFoldDB" id="A0A914AK51"/>